<gene>
    <name evidence="3" type="ORF">N9A08_04390</name>
</gene>
<sequence length="229" mass="24499">MQKKRIPSGPGRPERAVFRVLVAALLTLLLNSCSMVSFKPAVNTSREEPAETGSSAPASVEPPTPAPTPSYSQASGAGPAANVELPVLPEAARQETRDGLLAFAEHWFELVDYTYQTGDTAPLKAVTTPECDVCGGMYGRIPETYANGGWVEGGLVEVDKLESAFVLTPENRRQATMSVRQKVMVFRDNSGKSVDVVAGNLHSSHMLLEATFTGDGWYVDTAVLTGWPG</sequence>
<dbReference type="InterPro" id="IPR046281">
    <property type="entry name" value="DUF6318"/>
</dbReference>
<feature type="region of interest" description="Disordered" evidence="1">
    <location>
        <begin position="46"/>
        <end position="78"/>
    </location>
</feature>
<dbReference type="Pfam" id="PF19843">
    <property type="entry name" value="DUF6318"/>
    <property type="match status" value="1"/>
</dbReference>
<evidence type="ECO:0000313" key="3">
    <source>
        <dbReference type="EMBL" id="UYB36922.1"/>
    </source>
</evidence>
<reference evidence="3" key="1">
    <citation type="submission" date="2022-09" db="EMBL/GenBank/DDBJ databases">
        <authorList>
            <person name="Li D."/>
            <person name="Cheng J."/>
            <person name="Li Y."/>
        </authorList>
    </citation>
    <scope>NUCLEOTIDE SEQUENCE</scope>
    <source>
        <strain evidence="3">DL</strain>
    </source>
</reference>
<name>A0ABY6FV69_9MICC</name>
<accession>A0ABY6FV69</accession>
<protein>
    <submittedName>
        <fullName evidence="3">DUF6318 family protein</fullName>
    </submittedName>
</protein>
<evidence type="ECO:0000256" key="1">
    <source>
        <dbReference type="SAM" id="MobiDB-lite"/>
    </source>
</evidence>
<dbReference type="EMBL" id="CP106856">
    <property type="protein sequence ID" value="UYB36922.1"/>
    <property type="molecule type" value="Genomic_DNA"/>
</dbReference>
<evidence type="ECO:0000313" key="4">
    <source>
        <dbReference type="Proteomes" id="UP001063368"/>
    </source>
</evidence>
<dbReference type="RefSeq" id="WP_141653687.1">
    <property type="nucleotide sequence ID" value="NZ_CECE01000008.1"/>
</dbReference>
<evidence type="ECO:0000259" key="2">
    <source>
        <dbReference type="Pfam" id="PF19843"/>
    </source>
</evidence>
<feature type="domain" description="DUF6318" evidence="2">
    <location>
        <begin position="70"/>
        <end position="221"/>
    </location>
</feature>
<proteinExistence type="predicted"/>
<dbReference type="Proteomes" id="UP001063368">
    <property type="component" value="Chromosome"/>
</dbReference>
<keyword evidence="4" id="KW-1185">Reference proteome</keyword>
<organism evidence="3 4">
    <name type="scientific">Arthrobacter koreensis</name>
    <dbReference type="NCBI Taxonomy" id="199136"/>
    <lineage>
        <taxon>Bacteria</taxon>
        <taxon>Bacillati</taxon>
        <taxon>Actinomycetota</taxon>
        <taxon>Actinomycetes</taxon>
        <taxon>Micrococcales</taxon>
        <taxon>Micrococcaceae</taxon>
        <taxon>Arthrobacter</taxon>
    </lineage>
</organism>